<feature type="non-terminal residue" evidence="2">
    <location>
        <position position="1"/>
    </location>
</feature>
<dbReference type="EMBL" id="MNPL01003997">
    <property type="protein sequence ID" value="OQR77061.1"/>
    <property type="molecule type" value="Genomic_DNA"/>
</dbReference>
<organism evidence="2 3">
    <name type="scientific">Tropilaelaps mercedesae</name>
    <dbReference type="NCBI Taxonomy" id="418985"/>
    <lineage>
        <taxon>Eukaryota</taxon>
        <taxon>Metazoa</taxon>
        <taxon>Ecdysozoa</taxon>
        <taxon>Arthropoda</taxon>
        <taxon>Chelicerata</taxon>
        <taxon>Arachnida</taxon>
        <taxon>Acari</taxon>
        <taxon>Parasitiformes</taxon>
        <taxon>Mesostigmata</taxon>
        <taxon>Gamasina</taxon>
        <taxon>Dermanyssoidea</taxon>
        <taxon>Laelapidae</taxon>
        <taxon>Tropilaelaps</taxon>
    </lineage>
</organism>
<feature type="compositionally biased region" description="Low complexity" evidence="1">
    <location>
        <begin position="218"/>
        <end position="228"/>
    </location>
</feature>
<comment type="caution">
    <text evidence="2">The sequence shown here is derived from an EMBL/GenBank/DDBJ whole genome shotgun (WGS) entry which is preliminary data.</text>
</comment>
<evidence type="ECO:0000256" key="1">
    <source>
        <dbReference type="SAM" id="MobiDB-lite"/>
    </source>
</evidence>
<dbReference type="AlphaFoldDB" id="A0A1V9XUF4"/>
<proteinExistence type="predicted"/>
<feature type="compositionally biased region" description="Polar residues" evidence="1">
    <location>
        <begin position="206"/>
        <end position="217"/>
    </location>
</feature>
<name>A0A1V9XUF4_9ACAR</name>
<protein>
    <submittedName>
        <fullName evidence="2">Uncharacterized protein</fullName>
    </submittedName>
</protein>
<feature type="region of interest" description="Disordered" evidence="1">
    <location>
        <begin position="203"/>
        <end position="228"/>
    </location>
</feature>
<dbReference type="Proteomes" id="UP000192247">
    <property type="component" value="Unassembled WGS sequence"/>
</dbReference>
<evidence type="ECO:0000313" key="3">
    <source>
        <dbReference type="Proteomes" id="UP000192247"/>
    </source>
</evidence>
<keyword evidence="3" id="KW-1185">Reference proteome</keyword>
<sequence length="264" mass="25577">KGLTTGALSGGGGAGSVALAGRRLSPVGHLTSGTPQGTPSSLALATAASRLATSPLAALTAVYQDPLLATYVANAALAAQGALPASYAASAARQYAVAQLACAQTQTQPASLPGSQLAAAAAAAVANAGAYSQAAAASVAGNPAAAMYYAAVAAQTSAPVYSGLDPYQHLTSAATNVAAAAVAHNGISALSAGQGYSPLMGGGATGTVSGPSGASPPQSTGSVSSGVSDGLSQQQVEILRRIQQSRTLQQQSALYKNSVRFMPY</sequence>
<evidence type="ECO:0000313" key="2">
    <source>
        <dbReference type="EMBL" id="OQR77061.1"/>
    </source>
</evidence>
<reference evidence="2 3" key="1">
    <citation type="journal article" date="2017" name="Gigascience">
        <title>Draft genome of the honey bee ectoparasitic mite, Tropilaelaps mercedesae, is shaped by the parasitic life history.</title>
        <authorList>
            <person name="Dong X."/>
            <person name="Armstrong S.D."/>
            <person name="Xia D."/>
            <person name="Makepeace B.L."/>
            <person name="Darby A.C."/>
            <person name="Kadowaki T."/>
        </authorList>
    </citation>
    <scope>NUCLEOTIDE SEQUENCE [LARGE SCALE GENOMIC DNA]</scope>
    <source>
        <strain evidence="2">Wuxi-XJTLU</strain>
    </source>
</reference>
<gene>
    <name evidence="2" type="ORF">BIW11_07359</name>
</gene>
<dbReference type="InParanoid" id="A0A1V9XUF4"/>
<accession>A0A1V9XUF4</accession>